<dbReference type="CDD" id="cd02440">
    <property type="entry name" value="AdoMet_MTases"/>
    <property type="match status" value="1"/>
</dbReference>
<accession>A0A8E2JLL2</accession>
<sequence length="280" mass="30531">MLDLSAAETIAAKCQHDANQTRHRIGLINEWRIEPGSKVLEIGCGQGECTAVLATAVGAEGYVDAVDPASLDYGAPVTLGEAQSVISKTDLGDRINWNQISPLDFLLAMDEGKTYDVAVLVHSIWYFPSQDILIDILRALRGKAKRVCIAEYALSASIPAAMPHVLAALTRATLEAHKRVSDENIQTALAPARITAIAEETEWKLVHQMVITPHEGLLDGSWEVGTVKREEFLAEIDSAVYDERVKVLLWSMRAAVLNSLATLGPEVGARTMDTWVAEFK</sequence>
<proteinExistence type="predicted"/>
<gene>
    <name evidence="1" type="ORF">AOQ84DRAFT_425187</name>
</gene>
<dbReference type="SUPFAM" id="SSF53335">
    <property type="entry name" value="S-adenosyl-L-methionine-dependent methyltransferases"/>
    <property type="match status" value="1"/>
</dbReference>
<reference evidence="1 2" key="1">
    <citation type="journal article" date="2016" name="Nat. Commun.">
        <title>Ectomycorrhizal ecology is imprinted in the genome of the dominant symbiotic fungus Cenococcum geophilum.</title>
        <authorList>
            <consortium name="DOE Joint Genome Institute"/>
            <person name="Peter M."/>
            <person name="Kohler A."/>
            <person name="Ohm R.A."/>
            <person name="Kuo A."/>
            <person name="Krutzmann J."/>
            <person name="Morin E."/>
            <person name="Arend M."/>
            <person name="Barry K.W."/>
            <person name="Binder M."/>
            <person name="Choi C."/>
            <person name="Clum A."/>
            <person name="Copeland A."/>
            <person name="Grisel N."/>
            <person name="Haridas S."/>
            <person name="Kipfer T."/>
            <person name="LaButti K."/>
            <person name="Lindquist E."/>
            <person name="Lipzen A."/>
            <person name="Maire R."/>
            <person name="Meier B."/>
            <person name="Mihaltcheva S."/>
            <person name="Molinier V."/>
            <person name="Murat C."/>
            <person name="Poggeler S."/>
            <person name="Quandt C.A."/>
            <person name="Sperisen C."/>
            <person name="Tritt A."/>
            <person name="Tisserant E."/>
            <person name="Crous P.W."/>
            <person name="Henrissat B."/>
            <person name="Nehls U."/>
            <person name="Egli S."/>
            <person name="Spatafora J.W."/>
            <person name="Grigoriev I.V."/>
            <person name="Martin F.M."/>
        </authorList>
    </citation>
    <scope>NUCLEOTIDE SEQUENCE [LARGE SCALE GENOMIC DNA]</scope>
    <source>
        <strain evidence="1 2">CBS 207.34</strain>
    </source>
</reference>
<dbReference type="EMBL" id="KV751037">
    <property type="protein sequence ID" value="OCL01895.1"/>
    <property type="molecule type" value="Genomic_DNA"/>
</dbReference>
<dbReference type="Pfam" id="PF13489">
    <property type="entry name" value="Methyltransf_23"/>
    <property type="match status" value="1"/>
</dbReference>
<dbReference type="InterPro" id="IPR029063">
    <property type="entry name" value="SAM-dependent_MTases_sf"/>
</dbReference>
<dbReference type="AlphaFoldDB" id="A0A8E2JLL2"/>
<dbReference type="Proteomes" id="UP000250140">
    <property type="component" value="Unassembled WGS sequence"/>
</dbReference>
<evidence type="ECO:0000313" key="2">
    <source>
        <dbReference type="Proteomes" id="UP000250140"/>
    </source>
</evidence>
<name>A0A8E2JLL2_9PEZI</name>
<dbReference type="OrthoDB" id="8300214at2759"/>
<dbReference type="GO" id="GO:0032259">
    <property type="term" value="P:methylation"/>
    <property type="evidence" value="ECO:0007669"/>
    <property type="project" value="UniProtKB-KW"/>
</dbReference>
<keyword evidence="1" id="KW-0808">Transferase</keyword>
<dbReference type="Gene3D" id="3.40.50.150">
    <property type="entry name" value="Vaccinia Virus protein VP39"/>
    <property type="match status" value="1"/>
</dbReference>
<keyword evidence="1" id="KW-0489">Methyltransferase</keyword>
<dbReference type="GO" id="GO:0008168">
    <property type="term" value="F:methyltransferase activity"/>
    <property type="evidence" value="ECO:0007669"/>
    <property type="project" value="UniProtKB-KW"/>
</dbReference>
<protein>
    <submittedName>
        <fullName evidence="1">S-adenosyl-L-methionine-dependent methyltransferase</fullName>
    </submittedName>
</protein>
<keyword evidence="2" id="KW-1185">Reference proteome</keyword>
<organism evidence="1 2">
    <name type="scientific">Glonium stellatum</name>
    <dbReference type="NCBI Taxonomy" id="574774"/>
    <lineage>
        <taxon>Eukaryota</taxon>
        <taxon>Fungi</taxon>
        <taxon>Dikarya</taxon>
        <taxon>Ascomycota</taxon>
        <taxon>Pezizomycotina</taxon>
        <taxon>Dothideomycetes</taxon>
        <taxon>Pleosporomycetidae</taxon>
        <taxon>Gloniales</taxon>
        <taxon>Gloniaceae</taxon>
        <taxon>Glonium</taxon>
    </lineage>
</organism>
<evidence type="ECO:0000313" key="1">
    <source>
        <dbReference type="EMBL" id="OCL01895.1"/>
    </source>
</evidence>